<feature type="compositionally biased region" description="Polar residues" evidence="3">
    <location>
        <begin position="7"/>
        <end position="21"/>
    </location>
</feature>
<gene>
    <name evidence="6" type="ORF">GQ43DRAFT_438840</name>
</gene>
<dbReference type="GO" id="GO:0016020">
    <property type="term" value="C:membrane"/>
    <property type="evidence" value="ECO:0007669"/>
    <property type="project" value="UniProtKB-SubCell"/>
</dbReference>
<feature type="compositionally biased region" description="Basic and acidic residues" evidence="3">
    <location>
        <begin position="44"/>
        <end position="77"/>
    </location>
</feature>
<comment type="similarity">
    <text evidence="2">Belongs to the major facilitator superfamily. Monocarboxylate porter (TC 2.A.1.13) family.</text>
</comment>
<feature type="transmembrane region" description="Helical" evidence="4">
    <location>
        <begin position="431"/>
        <end position="452"/>
    </location>
</feature>
<evidence type="ECO:0000313" key="6">
    <source>
        <dbReference type="EMBL" id="KAF2203387.1"/>
    </source>
</evidence>
<dbReference type="InterPro" id="IPR020846">
    <property type="entry name" value="MFS_dom"/>
</dbReference>
<feature type="transmembrane region" description="Helical" evidence="4">
    <location>
        <begin position="194"/>
        <end position="221"/>
    </location>
</feature>
<name>A0A9P4JQ86_9PLEO</name>
<accession>A0A9P4JQ86</accession>
<comment type="subcellular location">
    <subcellularLocation>
        <location evidence="1">Membrane</location>
        <topology evidence="1">Multi-pass membrane protein</topology>
    </subcellularLocation>
</comment>
<feature type="transmembrane region" description="Helical" evidence="4">
    <location>
        <begin position="228"/>
        <end position="249"/>
    </location>
</feature>
<dbReference type="Gene3D" id="1.20.1250.20">
    <property type="entry name" value="MFS general substrate transporter like domains"/>
    <property type="match status" value="2"/>
</dbReference>
<dbReference type="InterPro" id="IPR036259">
    <property type="entry name" value="MFS_trans_sf"/>
</dbReference>
<keyword evidence="4" id="KW-1133">Transmembrane helix</keyword>
<dbReference type="PANTHER" id="PTHR11360">
    <property type="entry name" value="MONOCARBOXYLATE TRANSPORTER"/>
    <property type="match status" value="1"/>
</dbReference>
<dbReference type="InterPro" id="IPR011701">
    <property type="entry name" value="MFS"/>
</dbReference>
<evidence type="ECO:0000256" key="2">
    <source>
        <dbReference type="ARBA" id="ARBA00006727"/>
    </source>
</evidence>
<dbReference type="Pfam" id="PF07690">
    <property type="entry name" value="MFS_1"/>
    <property type="match status" value="1"/>
</dbReference>
<feature type="transmembrane region" description="Helical" evidence="4">
    <location>
        <begin position="143"/>
        <end position="162"/>
    </location>
</feature>
<feature type="transmembrane region" description="Helical" evidence="4">
    <location>
        <begin position="394"/>
        <end position="419"/>
    </location>
</feature>
<sequence>MRRADNAPQTSAPTDLSSTSSVDDRPLANSSNENMEGESLTEFMQEKNSESNIRSTEKEEEREREEREREEREKEENGLEPVISVPPSVNNTSSIPNGGLKAWLQVLGSFFLFFNSWGVVNTFGSYQTYYETVLLTSSSPSSISWIGSIQAFLLMMVGAITGPIYDAGYFRELLIGGSFMLVLGQMMLSLCKEYWQVLLAQALCTGIGCGALFVPSVAILSTYFTTKLATAMGLAAAGSSIGGVLYPIIFHKLLPRIGFAWTTRVIGFIILATMIIPNAVMQVRVLPATKRALLDLSAFRQPSYVFNVVGFFVGFVGLYMPFFYSQVYAIEKHFTSTDFGFYLLSIMNSTSTFGRIFPNWLADKIGPFNVGIPCTLASALLCFGFIGANGTASIVALVALYGFFSGTFVSLPPTILVHLSANHRSKIGARMGQGFAITAMGMLIGTPIGGAIRDASGGFTAVWAYAGSMLVVACVILVAARGCHRGWQVCVKA</sequence>
<proteinExistence type="inferred from homology"/>
<protein>
    <submittedName>
        <fullName evidence="6">MFS general substrate transporter</fullName>
    </submittedName>
</protein>
<feature type="transmembrane region" description="Helical" evidence="4">
    <location>
        <begin position="339"/>
        <end position="358"/>
    </location>
</feature>
<evidence type="ECO:0000256" key="3">
    <source>
        <dbReference type="SAM" id="MobiDB-lite"/>
    </source>
</evidence>
<feature type="transmembrane region" description="Helical" evidence="4">
    <location>
        <begin position="169"/>
        <end position="188"/>
    </location>
</feature>
<feature type="transmembrane region" description="Helical" evidence="4">
    <location>
        <begin position="370"/>
        <end position="388"/>
    </location>
</feature>
<dbReference type="SUPFAM" id="SSF103473">
    <property type="entry name" value="MFS general substrate transporter"/>
    <property type="match status" value="1"/>
</dbReference>
<dbReference type="PROSITE" id="PS50850">
    <property type="entry name" value="MFS"/>
    <property type="match status" value="1"/>
</dbReference>
<evidence type="ECO:0000313" key="7">
    <source>
        <dbReference type="Proteomes" id="UP000799536"/>
    </source>
</evidence>
<keyword evidence="4" id="KW-0812">Transmembrane</keyword>
<comment type="caution">
    <text evidence="6">The sequence shown here is derived from an EMBL/GenBank/DDBJ whole genome shotgun (WGS) entry which is preliminary data.</text>
</comment>
<dbReference type="OrthoDB" id="6509908at2759"/>
<dbReference type="InterPro" id="IPR050327">
    <property type="entry name" value="Proton-linked_MCT"/>
</dbReference>
<keyword evidence="7" id="KW-1185">Reference proteome</keyword>
<evidence type="ECO:0000259" key="5">
    <source>
        <dbReference type="PROSITE" id="PS50850"/>
    </source>
</evidence>
<dbReference type="AlphaFoldDB" id="A0A9P4JQ86"/>
<feature type="transmembrane region" description="Helical" evidence="4">
    <location>
        <begin position="304"/>
        <end position="324"/>
    </location>
</feature>
<keyword evidence="4" id="KW-0472">Membrane</keyword>
<feature type="region of interest" description="Disordered" evidence="3">
    <location>
        <begin position="1"/>
        <end position="90"/>
    </location>
</feature>
<evidence type="ECO:0000256" key="4">
    <source>
        <dbReference type="SAM" id="Phobius"/>
    </source>
</evidence>
<dbReference type="PANTHER" id="PTHR11360:SF234">
    <property type="entry name" value="MFS-TYPE TRANSPORTER DBAD-RELATED"/>
    <property type="match status" value="1"/>
</dbReference>
<feature type="domain" description="Major facilitator superfamily (MFS) profile" evidence="5">
    <location>
        <begin position="102"/>
        <end position="485"/>
    </location>
</feature>
<feature type="transmembrane region" description="Helical" evidence="4">
    <location>
        <begin position="102"/>
        <end position="123"/>
    </location>
</feature>
<dbReference type="EMBL" id="ML993904">
    <property type="protein sequence ID" value="KAF2203387.1"/>
    <property type="molecule type" value="Genomic_DNA"/>
</dbReference>
<dbReference type="GO" id="GO:0022857">
    <property type="term" value="F:transmembrane transporter activity"/>
    <property type="evidence" value="ECO:0007669"/>
    <property type="project" value="InterPro"/>
</dbReference>
<feature type="transmembrane region" description="Helical" evidence="4">
    <location>
        <begin position="458"/>
        <end position="479"/>
    </location>
</feature>
<evidence type="ECO:0000256" key="1">
    <source>
        <dbReference type="ARBA" id="ARBA00004141"/>
    </source>
</evidence>
<feature type="transmembrane region" description="Helical" evidence="4">
    <location>
        <begin position="261"/>
        <end position="283"/>
    </location>
</feature>
<organism evidence="6 7">
    <name type="scientific">Delitschia confertaspora ATCC 74209</name>
    <dbReference type="NCBI Taxonomy" id="1513339"/>
    <lineage>
        <taxon>Eukaryota</taxon>
        <taxon>Fungi</taxon>
        <taxon>Dikarya</taxon>
        <taxon>Ascomycota</taxon>
        <taxon>Pezizomycotina</taxon>
        <taxon>Dothideomycetes</taxon>
        <taxon>Pleosporomycetidae</taxon>
        <taxon>Pleosporales</taxon>
        <taxon>Delitschiaceae</taxon>
        <taxon>Delitschia</taxon>
    </lineage>
</organism>
<reference evidence="6" key="1">
    <citation type="journal article" date="2020" name="Stud. Mycol.">
        <title>101 Dothideomycetes genomes: a test case for predicting lifestyles and emergence of pathogens.</title>
        <authorList>
            <person name="Haridas S."/>
            <person name="Albert R."/>
            <person name="Binder M."/>
            <person name="Bloem J."/>
            <person name="Labutti K."/>
            <person name="Salamov A."/>
            <person name="Andreopoulos B."/>
            <person name="Baker S."/>
            <person name="Barry K."/>
            <person name="Bills G."/>
            <person name="Bluhm B."/>
            <person name="Cannon C."/>
            <person name="Castanera R."/>
            <person name="Culley D."/>
            <person name="Daum C."/>
            <person name="Ezra D."/>
            <person name="Gonzalez J."/>
            <person name="Henrissat B."/>
            <person name="Kuo A."/>
            <person name="Liang C."/>
            <person name="Lipzen A."/>
            <person name="Lutzoni F."/>
            <person name="Magnuson J."/>
            <person name="Mondo S."/>
            <person name="Nolan M."/>
            <person name="Ohm R."/>
            <person name="Pangilinan J."/>
            <person name="Park H.-J."/>
            <person name="Ramirez L."/>
            <person name="Alfaro M."/>
            <person name="Sun H."/>
            <person name="Tritt A."/>
            <person name="Yoshinaga Y."/>
            <person name="Zwiers L.-H."/>
            <person name="Turgeon B."/>
            <person name="Goodwin S."/>
            <person name="Spatafora J."/>
            <person name="Crous P."/>
            <person name="Grigoriev I."/>
        </authorList>
    </citation>
    <scope>NUCLEOTIDE SEQUENCE</scope>
    <source>
        <strain evidence="6">ATCC 74209</strain>
    </source>
</reference>
<dbReference type="Proteomes" id="UP000799536">
    <property type="component" value="Unassembled WGS sequence"/>
</dbReference>